<dbReference type="AlphaFoldDB" id="A0A6S7JWK5"/>
<sequence length="252" mass="28684">METIFESVEPETSVASDLREKLLKLVDAGEIKYTSKYIKKSSEKTLENIYKDYERQRLENTNSQLADVIITKFSELMEALDAVKDAEGMKKELEENDLLRKDIKNLVSYVTPVHPTHWNTKWWNHRWKTCGQYKSRANREVVIRFWLVEEGGVVIMGVNAMPFGPPIGVVVFLTVPEGLALGEIDSLTLDGPEFGVNLGRPNDSAELWVFSIPSLRARSYGMGNLFRIRWKDRSVTPVEYENSLPVSGVDAL</sequence>
<dbReference type="EMBL" id="CACRXK020022893">
    <property type="protein sequence ID" value="CAB4037265.1"/>
    <property type="molecule type" value="Genomic_DNA"/>
</dbReference>
<organism evidence="1 2">
    <name type="scientific">Paramuricea clavata</name>
    <name type="common">Red gorgonian</name>
    <name type="synonym">Violescent sea-whip</name>
    <dbReference type="NCBI Taxonomy" id="317549"/>
    <lineage>
        <taxon>Eukaryota</taxon>
        <taxon>Metazoa</taxon>
        <taxon>Cnidaria</taxon>
        <taxon>Anthozoa</taxon>
        <taxon>Octocorallia</taxon>
        <taxon>Malacalcyonacea</taxon>
        <taxon>Plexauridae</taxon>
        <taxon>Paramuricea</taxon>
    </lineage>
</organism>
<proteinExistence type="predicted"/>
<reference evidence="1" key="1">
    <citation type="submission" date="2020-04" db="EMBL/GenBank/DDBJ databases">
        <authorList>
            <person name="Alioto T."/>
            <person name="Alioto T."/>
            <person name="Gomez Garrido J."/>
        </authorList>
    </citation>
    <scope>NUCLEOTIDE SEQUENCE</scope>
    <source>
        <strain evidence="1">A484AB</strain>
    </source>
</reference>
<comment type="caution">
    <text evidence="1">The sequence shown here is derived from an EMBL/GenBank/DDBJ whole genome shotgun (WGS) entry which is preliminary data.</text>
</comment>
<evidence type="ECO:0000313" key="1">
    <source>
        <dbReference type="EMBL" id="CAB4037265.1"/>
    </source>
</evidence>
<dbReference type="Proteomes" id="UP001152795">
    <property type="component" value="Unassembled WGS sequence"/>
</dbReference>
<keyword evidence="2" id="KW-1185">Reference proteome</keyword>
<evidence type="ECO:0000313" key="2">
    <source>
        <dbReference type="Proteomes" id="UP001152795"/>
    </source>
</evidence>
<accession>A0A6S7JWK5</accession>
<name>A0A6S7JWK5_PARCT</name>
<protein>
    <submittedName>
        <fullName evidence="1">Uncharacterized protein</fullName>
    </submittedName>
</protein>
<gene>
    <name evidence="1" type="ORF">PACLA_8A086171</name>
</gene>